<reference evidence="9" key="1">
    <citation type="journal article" date="2014" name="Int. J. Syst. Evol. Microbiol.">
        <title>Complete genome sequence of Corynebacterium casei LMG S-19264T (=DSM 44701T), isolated from a smear-ripened cheese.</title>
        <authorList>
            <consortium name="US DOE Joint Genome Institute (JGI-PGF)"/>
            <person name="Walter F."/>
            <person name="Albersmeier A."/>
            <person name="Kalinowski J."/>
            <person name="Ruckert C."/>
        </authorList>
    </citation>
    <scope>NUCLEOTIDE SEQUENCE</scope>
    <source>
        <strain evidence="9">KCTC 32020</strain>
    </source>
</reference>
<keyword evidence="7" id="KW-0378">Hydrolase</keyword>
<accession>A0A918Z940</accession>
<feature type="domain" description="Glucosamine/galactosamine-6-phosphate isomerase" evidence="8">
    <location>
        <begin position="19"/>
        <end position="231"/>
    </location>
</feature>
<comment type="pathway">
    <text evidence="3 7">Carbohydrate degradation; pentose phosphate pathway; D-ribulose 5-phosphate from D-glucose 6-phosphate (oxidative stage): step 2/3.</text>
</comment>
<evidence type="ECO:0000256" key="2">
    <source>
        <dbReference type="ARBA" id="ARBA00002681"/>
    </source>
</evidence>
<dbReference type="GO" id="GO:0005975">
    <property type="term" value="P:carbohydrate metabolic process"/>
    <property type="evidence" value="ECO:0007669"/>
    <property type="project" value="UniProtKB-UniRule"/>
</dbReference>
<dbReference type="InterPro" id="IPR039104">
    <property type="entry name" value="6PGL"/>
</dbReference>
<dbReference type="InterPro" id="IPR037171">
    <property type="entry name" value="NagB/RpiA_transferase-like"/>
</dbReference>
<comment type="function">
    <text evidence="2 7">Hydrolysis of 6-phosphogluconolactone to 6-phosphogluconate.</text>
</comment>
<comment type="catalytic activity">
    <reaction evidence="1 7">
        <text>6-phospho-D-glucono-1,5-lactone + H2O = 6-phospho-D-gluconate + H(+)</text>
        <dbReference type="Rhea" id="RHEA:12556"/>
        <dbReference type="ChEBI" id="CHEBI:15377"/>
        <dbReference type="ChEBI" id="CHEBI:15378"/>
        <dbReference type="ChEBI" id="CHEBI:57955"/>
        <dbReference type="ChEBI" id="CHEBI:58759"/>
        <dbReference type="EC" id="3.1.1.31"/>
    </reaction>
</comment>
<evidence type="ECO:0000313" key="10">
    <source>
        <dbReference type="Proteomes" id="UP000636453"/>
    </source>
</evidence>
<dbReference type="InterPro" id="IPR005900">
    <property type="entry name" value="6-phosphogluconolactonase_DevB"/>
</dbReference>
<dbReference type="SUPFAM" id="SSF100950">
    <property type="entry name" value="NagB/RpiA/CoA transferase-like"/>
    <property type="match status" value="1"/>
</dbReference>
<dbReference type="InterPro" id="IPR006148">
    <property type="entry name" value="Glc/Gal-6P_isomerase"/>
</dbReference>
<keyword evidence="10" id="KW-1185">Reference proteome</keyword>
<evidence type="ECO:0000256" key="4">
    <source>
        <dbReference type="ARBA" id="ARBA00010662"/>
    </source>
</evidence>
<evidence type="ECO:0000256" key="6">
    <source>
        <dbReference type="ARBA" id="ARBA00020337"/>
    </source>
</evidence>
<dbReference type="EMBL" id="BNCF01000016">
    <property type="protein sequence ID" value="GHE41650.1"/>
    <property type="molecule type" value="Genomic_DNA"/>
</dbReference>
<reference evidence="9" key="2">
    <citation type="submission" date="2020-09" db="EMBL/GenBank/DDBJ databases">
        <authorList>
            <person name="Sun Q."/>
            <person name="Kim S."/>
        </authorList>
    </citation>
    <scope>NUCLEOTIDE SEQUENCE</scope>
    <source>
        <strain evidence="9">KCTC 32020</strain>
    </source>
</reference>
<comment type="similarity">
    <text evidence="4 7">Belongs to the glucosamine/galactosamine-6-phosphate isomerase family. 6-phosphogluconolactonase subfamily.</text>
</comment>
<evidence type="ECO:0000256" key="3">
    <source>
        <dbReference type="ARBA" id="ARBA00004961"/>
    </source>
</evidence>
<dbReference type="GO" id="GO:0006098">
    <property type="term" value="P:pentose-phosphate shunt"/>
    <property type="evidence" value="ECO:0007669"/>
    <property type="project" value="InterPro"/>
</dbReference>
<dbReference type="PANTHER" id="PTHR11054">
    <property type="entry name" value="6-PHOSPHOGLUCONOLACTONASE"/>
    <property type="match status" value="1"/>
</dbReference>
<dbReference type="Pfam" id="PF01182">
    <property type="entry name" value="Glucosamine_iso"/>
    <property type="match status" value="1"/>
</dbReference>
<gene>
    <name evidence="7 9" type="primary">pgl</name>
    <name evidence="9" type="ORF">GCM10007167_24460</name>
</gene>
<evidence type="ECO:0000256" key="5">
    <source>
        <dbReference type="ARBA" id="ARBA00013198"/>
    </source>
</evidence>
<protein>
    <recommendedName>
        <fullName evidence="6 7">6-phosphogluconolactonase</fullName>
        <shortName evidence="7">6PGL</shortName>
        <ecNumber evidence="5 7">3.1.1.31</ecNumber>
    </recommendedName>
</protein>
<dbReference type="AlphaFoldDB" id="A0A918Z940"/>
<evidence type="ECO:0000313" key="9">
    <source>
        <dbReference type="EMBL" id="GHE41650.1"/>
    </source>
</evidence>
<evidence type="ECO:0000259" key="8">
    <source>
        <dbReference type="Pfam" id="PF01182"/>
    </source>
</evidence>
<sequence>MPDTPPPAATPAPVFHRHPDADRWAAAAADAIARALQEALAQRERARLLLSGGTTPAPAYAALSRHELDWSRVDVALVDERWLLPDDPDSNARLVREHLLQNRAAAARFEAITQPGRTLDDAVACANAHARQPAAAAVLGMGDDGHTASLFPGMHGLDRALGSERPYVAVDARDCPGARQWAKRISLTPAGLRYARTRLLLLRGENKRQVFERALADGDPHRWPVLVALQGETPLQVHWCP</sequence>
<dbReference type="GO" id="GO:0017057">
    <property type="term" value="F:6-phosphogluconolactonase activity"/>
    <property type="evidence" value="ECO:0007669"/>
    <property type="project" value="UniProtKB-UniRule"/>
</dbReference>
<dbReference type="EC" id="3.1.1.31" evidence="5 7"/>
<comment type="caution">
    <text evidence="9">The sequence shown here is derived from an EMBL/GenBank/DDBJ whole genome shotgun (WGS) entry which is preliminary data.</text>
</comment>
<dbReference type="Proteomes" id="UP000636453">
    <property type="component" value="Unassembled WGS sequence"/>
</dbReference>
<evidence type="ECO:0000256" key="7">
    <source>
        <dbReference type="RuleBase" id="RU365095"/>
    </source>
</evidence>
<dbReference type="Gene3D" id="3.40.50.1360">
    <property type="match status" value="1"/>
</dbReference>
<proteinExistence type="inferred from homology"/>
<dbReference type="CDD" id="cd01400">
    <property type="entry name" value="6PGL"/>
    <property type="match status" value="1"/>
</dbReference>
<name>A0A918Z940_9GAMM</name>
<evidence type="ECO:0000256" key="1">
    <source>
        <dbReference type="ARBA" id="ARBA00000832"/>
    </source>
</evidence>
<dbReference type="NCBIfam" id="TIGR01198">
    <property type="entry name" value="pgl"/>
    <property type="match status" value="1"/>
</dbReference>
<dbReference type="OrthoDB" id="9810967at2"/>
<dbReference type="PANTHER" id="PTHR11054:SF0">
    <property type="entry name" value="6-PHOSPHOGLUCONOLACTONASE"/>
    <property type="match status" value="1"/>
</dbReference>
<dbReference type="RefSeq" id="WP_146471977.1">
    <property type="nucleotide sequence ID" value="NZ_BNCF01000016.1"/>
</dbReference>
<organism evidence="9 10">
    <name type="scientific">Vulcaniibacterium thermophilum</name>
    <dbReference type="NCBI Taxonomy" id="1169913"/>
    <lineage>
        <taxon>Bacteria</taxon>
        <taxon>Pseudomonadati</taxon>
        <taxon>Pseudomonadota</taxon>
        <taxon>Gammaproteobacteria</taxon>
        <taxon>Lysobacterales</taxon>
        <taxon>Lysobacteraceae</taxon>
        <taxon>Vulcaniibacterium</taxon>
    </lineage>
</organism>